<dbReference type="CDD" id="cd00610">
    <property type="entry name" value="OAT_like"/>
    <property type="match status" value="1"/>
</dbReference>
<dbReference type="EC" id="2.6.1.62" evidence="9"/>
<comment type="pathway">
    <text evidence="2 9">Cofactor biosynthesis; biotin biosynthesis; 7,8-diaminononanoate from 8-amino-7-oxononanoate (SAM route): step 1/1.</text>
</comment>
<evidence type="ECO:0000313" key="11">
    <source>
        <dbReference type="Proteomes" id="UP000295496"/>
    </source>
</evidence>
<evidence type="ECO:0000256" key="4">
    <source>
        <dbReference type="ARBA" id="ARBA00022679"/>
    </source>
</evidence>
<dbReference type="InterPro" id="IPR005814">
    <property type="entry name" value="Aminotrans_3"/>
</dbReference>
<keyword evidence="9" id="KW-0963">Cytoplasm</keyword>
<evidence type="ECO:0000256" key="1">
    <source>
        <dbReference type="ARBA" id="ARBA00001933"/>
    </source>
</evidence>
<keyword evidence="6 9" id="KW-0093">Biotin biosynthesis</keyword>
<feature type="binding site" evidence="9">
    <location>
        <position position="163"/>
    </location>
    <ligand>
        <name>substrate</name>
    </ligand>
</feature>
<dbReference type="Gene3D" id="3.40.640.10">
    <property type="entry name" value="Type I PLP-dependent aspartate aminotransferase-like (Major domain)"/>
    <property type="match status" value="1"/>
</dbReference>
<gene>
    <name evidence="9" type="primary">bioA</name>
    <name evidence="10" type="ORF">EV692_1087</name>
</gene>
<dbReference type="SUPFAM" id="SSF53383">
    <property type="entry name" value="PLP-dependent transferases"/>
    <property type="match status" value="1"/>
</dbReference>
<protein>
    <recommendedName>
        <fullName evidence="9">Adenosylmethionine-8-amino-7-oxononanoate aminotransferase</fullName>
        <ecNumber evidence="9">2.6.1.62</ecNumber>
    </recommendedName>
    <alternativeName>
        <fullName evidence="9">7,8-diamino-pelargonic acid aminotransferase</fullName>
        <shortName evidence="9">DAPA AT</shortName>
        <shortName evidence="9">DAPA aminotransferase</shortName>
    </alternativeName>
    <alternativeName>
        <fullName evidence="9">7,8-diaminononanoate synthase</fullName>
        <shortName evidence="9">DANS</shortName>
    </alternativeName>
    <alternativeName>
        <fullName evidence="9">Diaminopelargonic acid synthase</fullName>
    </alternativeName>
</protein>
<dbReference type="PROSITE" id="PS00600">
    <property type="entry name" value="AA_TRANSFER_CLASS_3"/>
    <property type="match status" value="1"/>
</dbReference>
<organism evidence="10 11">
    <name type="scientific">Lonepinella koalarum</name>
    <dbReference type="NCBI Taxonomy" id="53417"/>
    <lineage>
        <taxon>Bacteria</taxon>
        <taxon>Pseudomonadati</taxon>
        <taxon>Pseudomonadota</taxon>
        <taxon>Gammaproteobacteria</taxon>
        <taxon>Pasteurellales</taxon>
        <taxon>Pasteurellaceae</taxon>
        <taxon>Lonepinella</taxon>
    </lineage>
</organism>
<dbReference type="FunFam" id="3.40.640.10:FF:000041">
    <property type="entry name" value="Adenosylmethionine-8-amino-7-oxononanoate aminotransferase"/>
    <property type="match status" value="1"/>
</dbReference>
<dbReference type="GO" id="GO:0009102">
    <property type="term" value="P:biotin biosynthetic process"/>
    <property type="evidence" value="ECO:0007669"/>
    <property type="project" value="UniProtKB-UniRule"/>
</dbReference>
<comment type="similarity">
    <text evidence="9">Belongs to the class-III pyridoxal-phosphate-dependent aminotransferase family. BioA subfamily.</text>
</comment>
<keyword evidence="3 9" id="KW-0032">Aminotransferase</keyword>
<dbReference type="NCBIfam" id="TIGR00508">
    <property type="entry name" value="bioA"/>
    <property type="match status" value="1"/>
</dbReference>
<feature type="binding site" evidence="9">
    <location>
        <position position="65"/>
    </location>
    <ligand>
        <name>substrate</name>
    </ligand>
</feature>
<dbReference type="AlphaFoldDB" id="A0A4R1KZB1"/>
<dbReference type="Proteomes" id="UP000295496">
    <property type="component" value="Unassembled WGS sequence"/>
</dbReference>
<feature type="site" description="Participates in the substrate recognition with KAPA and in a stacking interaction with the adenine ring of SAM" evidence="9">
    <location>
        <position position="30"/>
    </location>
</feature>
<dbReference type="NCBIfam" id="NF005940">
    <property type="entry name" value="PRK07986.1"/>
    <property type="match status" value="1"/>
</dbReference>
<dbReference type="PANTHER" id="PTHR42684">
    <property type="entry name" value="ADENOSYLMETHIONINE-8-AMINO-7-OXONONANOATE AMINOTRANSFERASE"/>
    <property type="match status" value="1"/>
</dbReference>
<dbReference type="PIRSF" id="PIRSF000521">
    <property type="entry name" value="Transaminase_4ab_Lys_Orn"/>
    <property type="match status" value="1"/>
</dbReference>
<evidence type="ECO:0000256" key="9">
    <source>
        <dbReference type="HAMAP-Rule" id="MF_00834"/>
    </source>
</evidence>
<dbReference type="GO" id="GO:0004015">
    <property type="term" value="F:adenosylmethionine-8-amino-7-oxononanoate transaminase activity"/>
    <property type="evidence" value="ECO:0007669"/>
    <property type="project" value="UniProtKB-UniRule"/>
</dbReference>
<dbReference type="PANTHER" id="PTHR42684:SF17">
    <property type="entry name" value="ADENOSYLMETHIONINE-8-AMINO-7-OXONONANOATE AMINOTRANSFERASE"/>
    <property type="match status" value="1"/>
</dbReference>
<dbReference type="InterPro" id="IPR049704">
    <property type="entry name" value="Aminotrans_3_PPA_site"/>
</dbReference>
<keyword evidence="5 9" id="KW-0949">S-adenosyl-L-methionine</keyword>
<dbReference type="Pfam" id="PF00202">
    <property type="entry name" value="Aminotran_3"/>
    <property type="match status" value="1"/>
</dbReference>
<keyword evidence="11" id="KW-1185">Reference proteome</keyword>
<evidence type="ECO:0000256" key="8">
    <source>
        <dbReference type="ARBA" id="ARBA00048449"/>
    </source>
</evidence>
<feature type="binding site" evidence="9">
    <location>
        <position position="293"/>
    </location>
    <ligand>
        <name>substrate</name>
    </ligand>
</feature>
<dbReference type="InterPro" id="IPR005815">
    <property type="entry name" value="BioA"/>
</dbReference>
<comment type="function">
    <text evidence="9">Catalyzes the transfer of the alpha-amino group from S-adenosyl-L-methionine (SAM) to 7-keto-8-aminopelargonic acid (KAPA) to form 7,8-diaminopelargonic acid (DAPA). It is the only aminotransferase known to utilize SAM as an amino donor.</text>
</comment>
<dbReference type="Gene3D" id="3.90.1150.10">
    <property type="entry name" value="Aspartate Aminotransferase, domain 1"/>
    <property type="match status" value="1"/>
</dbReference>
<evidence type="ECO:0000313" key="10">
    <source>
        <dbReference type="EMBL" id="TCK69873.1"/>
    </source>
</evidence>
<dbReference type="GO" id="GO:0030170">
    <property type="term" value="F:pyridoxal phosphate binding"/>
    <property type="evidence" value="ECO:0007669"/>
    <property type="project" value="UniProtKB-UniRule"/>
</dbReference>
<evidence type="ECO:0000256" key="7">
    <source>
        <dbReference type="ARBA" id="ARBA00022898"/>
    </source>
</evidence>
<comment type="caution">
    <text evidence="10">The sequence shown here is derived from an EMBL/GenBank/DDBJ whole genome shotgun (WGS) entry which is preliminary data.</text>
</comment>
<dbReference type="InterPro" id="IPR015424">
    <property type="entry name" value="PyrdxlP-dep_Trfase"/>
</dbReference>
<reference evidence="10 11" key="1">
    <citation type="submission" date="2019-03" db="EMBL/GenBank/DDBJ databases">
        <title>Genomic Encyclopedia of Type Strains, Phase IV (KMG-IV): sequencing the most valuable type-strain genomes for metagenomic binning, comparative biology and taxonomic classification.</title>
        <authorList>
            <person name="Goeker M."/>
        </authorList>
    </citation>
    <scope>NUCLEOTIDE SEQUENCE [LARGE SCALE GENOMIC DNA]</scope>
    <source>
        <strain evidence="10 11">DSM 10053</strain>
    </source>
</reference>
<keyword evidence="7 9" id="KW-0663">Pyridoxal phosphate</keyword>
<dbReference type="EMBL" id="SMGJ01000003">
    <property type="protein sequence ID" value="TCK69873.1"/>
    <property type="molecule type" value="Genomic_DNA"/>
</dbReference>
<dbReference type="InterPro" id="IPR015422">
    <property type="entry name" value="PyrdxlP-dep_Trfase_small"/>
</dbReference>
<comment type="cofactor">
    <cofactor evidence="1 9">
        <name>pyridoxal 5'-phosphate</name>
        <dbReference type="ChEBI" id="CHEBI:597326"/>
    </cofactor>
</comment>
<feature type="binding site" evidence="9">
    <location>
        <begin position="130"/>
        <end position="131"/>
    </location>
    <ligand>
        <name>pyridoxal 5'-phosphate</name>
        <dbReference type="ChEBI" id="CHEBI:597326"/>
    </ligand>
</feature>
<dbReference type="HAMAP" id="MF_00834">
    <property type="entry name" value="BioA"/>
    <property type="match status" value="1"/>
</dbReference>
<sequence length="449" mass="49879">MLCKANNICKLNMIENELLAIDHQHIWHPYATIYSDMPMYAVEKANGVMIQLKNGKQLIDGMSSWWAALHGYNHPQLNQVAQAQLAKMSHIMFGGFTHDAAGELTQRLLKILPKNPNYPALDKIFFADSGSVAVEVAMKMAVQYQHAKGEKTRHKFATIRSGYHGDTWHAMSVCDPVTGMHGLFANSLPLQYFLPQPKTAFNEIWDETDIQPLADLLSEKHSEIAGLILEPVVQGAGGMYFYSPTYLERARELCDQYGVVLIFDEIATGFGRTGKLFATEYTQILPDIICLGKALTGGYLTLSATITTEHIAQTICQGEARCFMHGPTFMANPLACAIASASIDLLLANDWQTKIQQIEQQLSRELAPAADFASVQQVRVLGAIGVIEMKQPVDLAKLQPKLVEKGIWVRPFGRLVYIMPPFIISSSQLSQLTSALLDTLREIYHESGH</sequence>
<evidence type="ECO:0000256" key="5">
    <source>
        <dbReference type="ARBA" id="ARBA00022691"/>
    </source>
</evidence>
<comment type="catalytic activity">
    <reaction evidence="8 9">
        <text>(8S)-8-amino-7-oxononanoate + S-adenosyl-L-methionine = S-adenosyl-4-methylsulfanyl-2-oxobutanoate + (7R,8S)-7,8-diammoniononanoate</text>
        <dbReference type="Rhea" id="RHEA:16861"/>
        <dbReference type="ChEBI" id="CHEBI:16490"/>
        <dbReference type="ChEBI" id="CHEBI:59789"/>
        <dbReference type="ChEBI" id="CHEBI:149468"/>
        <dbReference type="ChEBI" id="CHEBI:149469"/>
        <dbReference type="EC" id="2.6.1.62"/>
    </reaction>
</comment>
<evidence type="ECO:0000256" key="6">
    <source>
        <dbReference type="ARBA" id="ARBA00022756"/>
    </source>
</evidence>
<dbReference type="NCBIfam" id="NF004624">
    <property type="entry name" value="PRK05964.1"/>
    <property type="match status" value="1"/>
</dbReference>
<dbReference type="UniPathway" id="UPA00078">
    <property type="reaction ID" value="UER00160"/>
</dbReference>
<comment type="subunit">
    <text evidence="9">Homodimer.</text>
</comment>
<evidence type="ECO:0000256" key="2">
    <source>
        <dbReference type="ARBA" id="ARBA00005063"/>
    </source>
</evidence>
<name>A0A4R1KZB1_9PAST</name>
<dbReference type="GO" id="GO:0005737">
    <property type="term" value="C:cytoplasm"/>
    <property type="evidence" value="ECO:0007669"/>
    <property type="project" value="UniProtKB-SubCell"/>
</dbReference>
<feature type="binding site" evidence="9">
    <location>
        <position position="264"/>
    </location>
    <ligand>
        <name>pyridoxal 5'-phosphate</name>
        <dbReference type="ChEBI" id="CHEBI:597326"/>
    </ligand>
</feature>
<feature type="binding site" evidence="9">
    <location>
        <begin position="327"/>
        <end position="328"/>
    </location>
    <ligand>
        <name>pyridoxal 5'-phosphate</name>
        <dbReference type="ChEBI" id="CHEBI:597326"/>
    </ligand>
</feature>
<feature type="binding site" evidence="9">
    <location>
        <position position="326"/>
    </location>
    <ligand>
        <name>substrate</name>
    </ligand>
</feature>
<keyword evidence="4 9" id="KW-0808">Transferase</keyword>
<evidence type="ECO:0000256" key="3">
    <source>
        <dbReference type="ARBA" id="ARBA00022576"/>
    </source>
</evidence>
<feature type="modified residue" description="N6-(pyridoxal phosphate)lysine" evidence="9">
    <location>
        <position position="293"/>
    </location>
</feature>
<accession>A0A4R1KZB1</accession>
<comment type="subcellular location">
    <subcellularLocation>
        <location evidence="9">Cytoplasm</location>
    </subcellularLocation>
</comment>
<feature type="binding site" evidence="9">
    <location>
        <position position="410"/>
    </location>
    <ligand>
        <name>substrate</name>
    </ligand>
</feature>
<dbReference type="InterPro" id="IPR015421">
    <property type="entry name" value="PyrdxlP-dep_Trfase_major"/>
</dbReference>
<proteinExistence type="inferred from homology"/>